<keyword evidence="12" id="KW-0812">Transmembrane</keyword>
<evidence type="ECO:0000259" key="13">
    <source>
        <dbReference type="Pfam" id="PF01494"/>
    </source>
</evidence>
<evidence type="ECO:0000256" key="5">
    <source>
        <dbReference type="ARBA" id="ARBA00022490"/>
    </source>
</evidence>
<dbReference type="STRING" id="673.AL542_13425"/>
<keyword evidence="10" id="KW-0503">Monooxygenase</keyword>
<dbReference type="Proteomes" id="UP000254512">
    <property type="component" value="Unassembled WGS sequence"/>
</dbReference>
<dbReference type="InterPro" id="IPR010971">
    <property type="entry name" value="UbiH/COQ6"/>
</dbReference>
<dbReference type="PANTHER" id="PTHR43876">
    <property type="entry name" value="UBIQUINONE BIOSYNTHESIS MONOOXYGENASE COQ6, MITOCHONDRIAL"/>
    <property type="match status" value="1"/>
</dbReference>
<dbReference type="PRINTS" id="PR00420">
    <property type="entry name" value="RNGMNOXGNASE"/>
</dbReference>
<dbReference type="RefSeq" id="WP_005503651.1">
    <property type="nucleotide sequence ID" value="NZ_CABMOB010000001.1"/>
</dbReference>
<reference evidence="14 15" key="1">
    <citation type="submission" date="2018-06" db="EMBL/GenBank/DDBJ databases">
        <authorList>
            <consortium name="Pathogen Informatics"/>
            <person name="Doyle S."/>
        </authorList>
    </citation>
    <scope>NUCLEOTIDE SEQUENCE [LARGE SCALE GENOMIC DNA]</scope>
    <source>
        <strain evidence="14 15">NCTC11645</strain>
    </source>
</reference>
<proteinExistence type="inferred from homology"/>
<gene>
    <name evidence="14" type="primary">ubiF_2</name>
    <name evidence="14" type="ORF">NCTC11645_02611</name>
</gene>
<dbReference type="AlphaFoldDB" id="A0A377HR09"/>
<dbReference type="KEGG" id="gho:AL542_13425"/>
<dbReference type="GO" id="GO:0071949">
    <property type="term" value="F:FAD binding"/>
    <property type="evidence" value="ECO:0007669"/>
    <property type="project" value="InterPro"/>
</dbReference>
<dbReference type="Gene3D" id="3.50.50.60">
    <property type="entry name" value="FAD/NAD(P)-binding domain"/>
    <property type="match status" value="2"/>
</dbReference>
<comment type="pathway">
    <text evidence="3">Cofactor biosynthesis; ubiquinone biosynthesis.</text>
</comment>
<evidence type="ECO:0000256" key="3">
    <source>
        <dbReference type="ARBA" id="ARBA00004749"/>
    </source>
</evidence>
<name>A0A377HR09_GRIHO</name>
<dbReference type="GO" id="GO:0008682">
    <property type="term" value="F:3-demethoxyubiquinol 3-hydroxylase activity"/>
    <property type="evidence" value="ECO:0007669"/>
    <property type="project" value="TreeGrafter"/>
</dbReference>
<keyword evidence="6" id="KW-0285">Flavoprotein</keyword>
<evidence type="ECO:0000256" key="10">
    <source>
        <dbReference type="ARBA" id="ARBA00023033"/>
    </source>
</evidence>
<dbReference type="NCBIfam" id="TIGR01988">
    <property type="entry name" value="Ubi-OHases"/>
    <property type="match status" value="1"/>
</dbReference>
<dbReference type="InterPro" id="IPR036188">
    <property type="entry name" value="FAD/NAD-bd_sf"/>
</dbReference>
<keyword evidence="5" id="KW-0963">Cytoplasm</keyword>
<dbReference type="FunFam" id="3.50.50.60:FF:000048">
    <property type="entry name" value="2-octaprenyl-3-methyl-6-methoxy-1,4-benzoquinol hydroxylase"/>
    <property type="match status" value="1"/>
</dbReference>
<evidence type="ECO:0000256" key="2">
    <source>
        <dbReference type="ARBA" id="ARBA00004496"/>
    </source>
</evidence>
<evidence type="ECO:0000256" key="11">
    <source>
        <dbReference type="ARBA" id="ARBA00065734"/>
    </source>
</evidence>
<evidence type="ECO:0000256" key="12">
    <source>
        <dbReference type="SAM" id="Phobius"/>
    </source>
</evidence>
<evidence type="ECO:0000256" key="8">
    <source>
        <dbReference type="ARBA" id="ARBA00022827"/>
    </source>
</evidence>
<dbReference type="PANTHER" id="PTHR43876:SF10">
    <property type="entry name" value="3-DEMETHOXYUBIQUINOL 3-HYDROXYLASE"/>
    <property type="match status" value="1"/>
</dbReference>
<sequence length="386" mass="42982">MKQFDIIVVGGGMVGAAVALGLARQGKRIAMVERRAPEAFSSDQPMDLRVSAISPASVSLLQSLKVWNDVLAMRVCPYRRLETWEHPECRIRFSADSMDLQQLGFIVENRILQLALWHACEAQENLDIFCPGNIVAMRPENHGHSVELDDGSILYGHWLVGADGANSRVRDYANIGVTAWDYRQHCMLVNVKTELPQQDITWQWFTPEGPRSFLPLPGHQGSLVWYDSPARINALCAMSPTALRDEILTHFPRELGDIEVLQQGAFPLTRRHAQRYYNQQIVLLGDAAHTINPLAGQGVNLGFKDVDALLDVVADAGVEWANNGVLAAYERKRKPDNLIMQTGMDVFYGGFSNDIAPLKLLRNVGLKLAENSGLVKRQVLKYAMGL</sequence>
<evidence type="ECO:0000256" key="9">
    <source>
        <dbReference type="ARBA" id="ARBA00023002"/>
    </source>
</evidence>
<keyword evidence="8" id="KW-0274">FAD</keyword>
<evidence type="ECO:0000256" key="1">
    <source>
        <dbReference type="ARBA" id="ARBA00001974"/>
    </source>
</evidence>
<dbReference type="EMBL" id="UGHD01000002">
    <property type="protein sequence ID" value="STO58182.1"/>
    <property type="molecule type" value="Genomic_DNA"/>
</dbReference>
<dbReference type="GeneID" id="58896934"/>
<keyword evidence="12" id="KW-1133">Transmembrane helix</keyword>
<keyword evidence="7" id="KW-0831">Ubiquinone biosynthesis</keyword>
<dbReference type="SUPFAM" id="SSF51905">
    <property type="entry name" value="FAD/NAD(P)-binding domain"/>
    <property type="match status" value="1"/>
</dbReference>
<dbReference type="InterPro" id="IPR002938">
    <property type="entry name" value="FAD-bd"/>
</dbReference>
<keyword evidence="12" id="KW-0472">Membrane</keyword>
<evidence type="ECO:0000256" key="4">
    <source>
        <dbReference type="ARBA" id="ARBA00005349"/>
    </source>
</evidence>
<dbReference type="GO" id="GO:0005737">
    <property type="term" value="C:cytoplasm"/>
    <property type="evidence" value="ECO:0007669"/>
    <property type="project" value="UniProtKB-SubCell"/>
</dbReference>
<organism evidence="14 15">
    <name type="scientific">Grimontia hollisae</name>
    <name type="common">Vibrio hollisae</name>
    <dbReference type="NCBI Taxonomy" id="673"/>
    <lineage>
        <taxon>Bacteria</taxon>
        <taxon>Pseudomonadati</taxon>
        <taxon>Pseudomonadota</taxon>
        <taxon>Gammaproteobacteria</taxon>
        <taxon>Vibrionales</taxon>
        <taxon>Vibrionaceae</taxon>
        <taxon>Grimontia</taxon>
    </lineage>
</organism>
<comment type="similarity">
    <text evidence="4">Belongs to the UbiH/COQ6 family.</text>
</comment>
<dbReference type="InterPro" id="IPR051205">
    <property type="entry name" value="UbiH/COQ6_monooxygenase"/>
</dbReference>
<evidence type="ECO:0000313" key="15">
    <source>
        <dbReference type="Proteomes" id="UP000254512"/>
    </source>
</evidence>
<keyword evidence="9 14" id="KW-0560">Oxidoreductase</keyword>
<dbReference type="GO" id="GO:0006744">
    <property type="term" value="P:ubiquinone biosynthetic process"/>
    <property type="evidence" value="ECO:0007669"/>
    <property type="project" value="UniProtKB-UniPathway"/>
</dbReference>
<evidence type="ECO:0000313" key="14">
    <source>
        <dbReference type="EMBL" id="STO58182.1"/>
    </source>
</evidence>
<evidence type="ECO:0000256" key="6">
    <source>
        <dbReference type="ARBA" id="ARBA00022630"/>
    </source>
</evidence>
<feature type="domain" description="FAD-binding" evidence="13">
    <location>
        <begin position="5"/>
        <end position="335"/>
    </location>
</feature>
<dbReference type="Pfam" id="PF01494">
    <property type="entry name" value="FAD_binding_3"/>
    <property type="match status" value="1"/>
</dbReference>
<comment type="subcellular location">
    <subcellularLocation>
        <location evidence="2">Cytoplasm</location>
    </subcellularLocation>
</comment>
<dbReference type="NCBIfam" id="NF006460">
    <property type="entry name" value="PRK08849.1"/>
    <property type="match status" value="1"/>
</dbReference>
<dbReference type="FunFam" id="3.50.50.60:FF:000021">
    <property type="entry name" value="Ubiquinone biosynthesis monooxygenase COQ6"/>
    <property type="match status" value="1"/>
</dbReference>
<dbReference type="GO" id="GO:0110142">
    <property type="term" value="C:ubiquinone biosynthesis complex"/>
    <property type="evidence" value="ECO:0007669"/>
    <property type="project" value="UniProtKB-ARBA"/>
</dbReference>
<feature type="transmembrane region" description="Helical" evidence="12">
    <location>
        <begin position="6"/>
        <end position="23"/>
    </location>
</feature>
<evidence type="ECO:0000256" key="7">
    <source>
        <dbReference type="ARBA" id="ARBA00022688"/>
    </source>
</evidence>
<dbReference type="EC" id="1.14.13.-" evidence="14"/>
<comment type="subunit">
    <text evidence="11">Component of the Ubi complex metabolon, which regroups five ubiquinone biosynthesis proteins (UbiE, UbiF, UbiG, UbiH and UbiI) and two accessory factors (UbiK and the lipid-binding protein UbiJ).</text>
</comment>
<comment type="cofactor">
    <cofactor evidence="1">
        <name>FAD</name>
        <dbReference type="ChEBI" id="CHEBI:57692"/>
    </cofactor>
</comment>
<protein>
    <submittedName>
        <fullName evidence="14">2-octaprenyl-3-methyl-6-methoxy-1,4-benzoquinol hydroxylase</fullName>
        <ecNumber evidence="14">1.14.13.-</ecNumber>
    </submittedName>
</protein>
<dbReference type="UniPathway" id="UPA00232"/>
<accession>A0A377HR09</accession>